<evidence type="ECO:0000313" key="3">
    <source>
        <dbReference type="Proteomes" id="UP001205311"/>
    </source>
</evidence>
<reference evidence="2 3" key="1">
    <citation type="submission" date="2022-06" db="EMBL/GenBank/DDBJ databases">
        <title>Genomic Encyclopedia of Archaeal and Bacterial Type Strains, Phase II (KMG-II): from individual species to whole genera.</title>
        <authorList>
            <person name="Goeker M."/>
        </authorList>
    </citation>
    <scope>NUCLEOTIDE SEQUENCE [LARGE SCALE GENOMIC DNA]</scope>
    <source>
        <strain evidence="2 3">DSM 40477</strain>
    </source>
</reference>
<feature type="compositionally biased region" description="Basic and acidic residues" evidence="1">
    <location>
        <begin position="115"/>
        <end position="124"/>
    </location>
</feature>
<accession>A0ABT1I371</accession>
<evidence type="ECO:0000313" key="2">
    <source>
        <dbReference type="EMBL" id="MCP2262195.1"/>
    </source>
</evidence>
<dbReference type="RefSeq" id="WP_380497591.1">
    <property type="nucleotide sequence ID" value="NZ_JBHMCX010000053.1"/>
</dbReference>
<evidence type="ECO:0000256" key="1">
    <source>
        <dbReference type="SAM" id="MobiDB-lite"/>
    </source>
</evidence>
<gene>
    <name evidence="2" type="ORF">LX15_005929</name>
</gene>
<feature type="region of interest" description="Disordered" evidence="1">
    <location>
        <begin position="23"/>
        <end position="43"/>
    </location>
</feature>
<name>A0ABT1I371_STRSD</name>
<feature type="compositionally biased region" description="Basic and acidic residues" evidence="1">
    <location>
        <begin position="28"/>
        <end position="39"/>
    </location>
</feature>
<protein>
    <submittedName>
        <fullName evidence="2">Uncharacterized protein</fullName>
    </submittedName>
</protein>
<feature type="region of interest" description="Disordered" evidence="1">
    <location>
        <begin position="87"/>
        <end position="124"/>
    </location>
</feature>
<comment type="caution">
    <text evidence="2">The sequence shown here is derived from an EMBL/GenBank/DDBJ whole genome shotgun (WGS) entry which is preliminary data.</text>
</comment>
<proteinExistence type="predicted"/>
<sequence>MKKTVRKVVAFVVHEGRLAVFRQGQPPERWDGAETHDGQRPPTPLHFSWLPLGDPERDELAVGQATLLDKITIWAGQATAPPRIATRRGGALAPSCGPGRPRSAAALSANGPQQVKDRAAPTGG</sequence>
<dbReference type="Proteomes" id="UP001205311">
    <property type="component" value="Unassembled WGS sequence"/>
</dbReference>
<dbReference type="EMBL" id="JAMTCP010000059">
    <property type="protein sequence ID" value="MCP2262195.1"/>
    <property type="molecule type" value="Genomic_DNA"/>
</dbReference>
<organism evidence="2 3">
    <name type="scientific">Streptoalloteichus tenebrarius (strain ATCC 17920 / DSM 40477 / JCM 4838 / CBS 697.72 / NBRC 16177 / NCIMB 11028 / NRRL B-12390 / A12253. 1 / ISP 5477)</name>
    <name type="common">Streptomyces tenebrarius</name>
    <dbReference type="NCBI Taxonomy" id="1933"/>
    <lineage>
        <taxon>Bacteria</taxon>
        <taxon>Bacillati</taxon>
        <taxon>Actinomycetota</taxon>
        <taxon>Actinomycetes</taxon>
        <taxon>Pseudonocardiales</taxon>
        <taxon>Pseudonocardiaceae</taxon>
        <taxon>Streptoalloteichus</taxon>
    </lineage>
</organism>
<keyword evidence="3" id="KW-1185">Reference proteome</keyword>